<dbReference type="InterPro" id="IPR003838">
    <property type="entry name" value="ABC3_permease_C"/>
</dbReference>
<gene>
    <name evidence="9" type="ORF">FHS68_000983</name>
</gene>
<name>A0ABX0UFQ2_9BACT</name>
<evidence type="ECO:0000313" key="9">
    <source>
        <dbReference type="EMBL" id="NIJ51827.1"/>
    </source>
</evidence>
<comment type="caution">
    <text evidence="9">The sequence shown here is derived from an EMBL/GenBank/DDBJ whole genome shotgun (WGS) entry which is preliminary data.</text>
</comment>
<evidence type="ECO:0000256" key="1">
    <source>
        <dbReference type="ARBA" id="ARBA00004651"/>
    </source>
</evidence>
<keyword evidence="10" id="KW-1185">Reference proteome</keyword>
<evidence type="ECO:0000256" key="5">
    <source>
        <dbReference type="ARBA" id="ARBA00023136"/>
    </source>
</evidence>
<feature type="transmembrane region" description="Helical" evidence="6">
    <location>
        <begin position="374"/>
        <end position="398"/>
    </location>
</feature>
<evidence type="ECO:0000313" key="10">
    <source>
        <dbReference type="Proteomes" id="UP001179181"/>
    </source>
</evidence>
<feature type="transmembrane region" description="Helical" evidence="6">
    <location>
        <begin position="428"/>
        <end position="448"/>
    </location>
</feature>
<feature type="domain" description="ABC3 transporter permease C-terminal" evidence="7">
    <location>
        <begin position="675"/>
        <end position="788"/>
    </location>
</feature>
<dbReference type="PANTHER" id="PTHR30572:SF18">
    <property type="entry name" value="ABC-TYPE MACROLIDE FAMILY EXPORT SYSTEM PERMEASE COMPONENT 2"/>
    <property type="match status" value="1"/>
</dbReference>
<dbReference type="PANTHER" id="PTHR30572">
    <property type="entry name" value="MEMBRANE COMPONENT OF TRANSPORTER-RELATED"/>
    <property type="match status" value="1"/>
</dbReference>
<feature type="domain" description="MacB-like periplasmic core" evidence="8">
    <location>
        <begin position="20"/>
        <end position="240"/>
    </location>
</feature>
<feature type="domain" description="ABC3 transporter permease C-terminal" evidence="7">
    <location>
        <begin position="287"/>
        <end position="403"/>
    </location>
</feature>
<keyword evidence="4 6" id="KW-1133">Transmembrane helix</keyword>
<keyword evidence="3 6" id="KW-0812">Transmembrane</keyword>
<dbReference type="Proteomes" id="UP001179181">
    <property type="component" value="Unassembled WGS sequence"/>
</dbReference>
<dbReference type="EMBL" id="JAASQJ010000001">
    <property type="protein sequence ID" value="NIJ51827.1"/>
    <property type="molecule type" value="Genomic_DNA"/>
</dbReference>
<protein>
    <submittedName>
        <fullName evidence="9">ABC-type antimicrobial peptide transport system permease subunit</fullName>
    </submittedName>
</protein>
<feature type="transmembrane region" description="Helical" evidence="6">
    <location>
        <begin position="21"/>
        <end position="41"/>
    </location>
</feature>
<dbReference type="RefSeq" id="WP_167267733.1">
    <property type="nucleotide sequence ID" value="NZ_JAASQJ010000001.1"/>
</dbReference>
<evidence type="ECO:0000256" key="2">
    <source>
        <dbReference type="ARBA" id="ARBA00022475"/>
    </source>
</evidence>
<evidence type="ECO:0000256" key="4">
    <source>
        <dbReference type="ARBA" id="ARBA00022989"/>
    </source>
</evidence>
<evidence type="ECO:0000256" key="6">
    <source>
        <dbReference type="SAM" id="Phobius"/>
    </source>
</evidence>
<feature type="transmembrane region" description="Helical" evidence="6">
    <location>
        <begin position="332"/>
        <end position="354"/>
    </location>
</feature>
<feature type="transmembrane region" description="Helical" evidence="6">
    <location>
        <begin position="676"/>
        <end position="696"/>
    </location>
</feature>
<organism evidence="9 10">
    <name type="scientific">Dyadobacter arcticus</name>
    <dbReference type="NCBI Taxonomy" id="1078754"/>
    <lineage>
        <taxon>Bacteria</taxon>
        <taxon>Pseudomonadati</taxon>
        <taxon>Bacteroidota</taxon>
        <taxon>Cytophagia</taxon>
        <taxon>Cytophagales</taxon>
        <taxon>Spirosomataceae</taxon>
        <taxon>Dyadobacter</taxon>
    </lineage>
</organism>
<feature type="transmembrane region" description="Helical" evidence="6">
    <location>
        <begin position="281"/>
        <end position="303"/>
    </location>
</feature>
<evidence type="ECO:0000259" key="8">
    <source>
        <dbReference type="Pfam" id="PF12704"/>
    </source>
</evidence>
<reference evidence="9 10" key="1">
    <citation type="submission" date="2020-03" db="EMBL/GenBank/DDBJ databases">
        <title>Genomic Encyclopedia of Type Strains, Phase IV (KMG-IV): sequencing the most valuable type-strain genomes for metagenomic binning, comparative biology and taxonomic classification.</title>
        <authorList>
            <person name="Goeker M."/>
        </authorList>
    </citation>
    <scope>NUCLEOTIDE SEQUENCE [LARGE SCALE GENOMIC DNA]</scope>
    <source>
        <strain evidence="9 10">DSM 102865</strain>
    </source>
</reference>
<proteinExistence type="predicted"/>
<evidence type="ECO:0000256" key="3">
    <source>
        <dbReference type="ARBA" id="ARBA00022692"/>
    </source>
</evidence>
<dbReference type="Pfam" id="PF12704">
    <property type="entry name" value="MacB_PCD"/>
    <property type="match status" value="1"/>
</dbReference>
<accession>A0ABX0UFQ2</accession>
<keyword evidence="2" id="KW-1003">Cell membrane</keyword>
<sequence length="795" mass="88737">MFRNYLKIALRGLVKNKGYSAINIGGLALGMSVAILIGLWIHDELSFDKHHKNYDCIAKVMQFVTFDVEKVSFDVTPIPMAEELRNKYPEFEKVSLLKGVQGVLGLGEKKFEKSGFYVERAFLEMMTLKMLAGSHNSLEEQNSILLSESMAKAFFGTENPLNKLIKFNNKIDVRVTGTYEDFPDNSSFNDLTFLLPWELLISTDGGARRAQTDWDENSYQVYAQLKKGADFGKVSAKIKDVRMKQDNPPGYRPEFFLQPMSKWHLRSEFKNGVNTGGLVTYVWLFGIIGVFVLLLACINFMNLSTARSEKRAKEVGIRKAVGSMRAQLVKQFFSESFLVVLLAFGISLLLALLIMPFFNEVAAKKISIPWSNAWFWLAGFGFSFITGVVAGSYPAFYLSSFQPIRVLKGGGSSLRVSFGRFAALPRKVLVVLQFTVSVTLIIGTIVIFRQINHAKNRPVGYNRNGLIEVSMSTDDLYGHFDALRNDLLNTGSVKELAESSGSVTIQYGGTTDISWPGKKPDEHPLMKANSVSHEYGKTVGWKLVAGRDFSRNFSTDSAAIILNQTAVKVMGLKKPLETLIRRAGKQYRVIGIVQDMIKESPFAEISPSFFVIDYKGVDVVTLRLAPEKSASESISKVEKIFKAYSPASPFEYKFVDQEFGKKFGDEERIGKLATSFAILAIFISCLGLFGLASFVAEQRTKEIGVRKVLGATVANLWQLLSKDFVVLVIISCFIAGPVSWYFMNGWLKNYTYHTEISWWIFAATALGALGITLLTVSFQAIRAALMNPVKSLRSE</sequence>
<comment type="subcellular location">
    <subcellularLocation>
        <location evidence="1">Cell membrane</location>
        <topology evidence="1">Multi-pass membrane protein</topology>
    </subcellularLocation>
</comment>
<keyword evidence="5 6" id="KW-0472">Membrane</keyword>
<dbReference type="InterPro" id="IPR050250">
    <property type="entry name" value="Macrolide_Exporter_MacB"/>
</dbReference>
<evidence type="ECO:0000259" key="7">
    <source>
        <dbReference type="Pfam" id="PF02687"/>
    </source>
</evidence>
<feature type="transmembrane region" description="Helical" evidence="6">
    <location>
        <begin position="724"/>
        <end position="743"/>
    </location>
</feature>
<dbReference type="InterPro" id="IPR025857">
    <property type="entry name" value="MacB_PCD"/>
</dbReference>
<dbReference type="Pfam" id="PF02687">
    <property type="entry name" value="FtsX"/>
    <property type="match status" value="2"/>
</dbReference>
<feature type="transmembrane region" description="Helical" evidence="6">
    <location>
        <begin position="758"/>
        <end position="785"/>
    </location>
</feature>